<dbReference type="Pfam" id="PF13244">
    <property type="entry name" value="MbhD"/>
    <property type="match status" value="1"/>
</dbReference>
<evidence type="ECO:0000256" key="3">
    <source>
        <dbReference type="ARBA" id="ARBA00022692"/>
    </source>
</evidence>
<name>A0A1M4W6Q5_MARH1</name>
<evidence type="ECO:0000256" key="6">
    <source>
        <dbReference type="SAM" id="Phobius"/>
    </source>
</evidence>
<comment type="subcellular location">
    <subcellularLocation>
        <location evidence="1">Cell membrane</location>
        <topology evidence="1">Multi-pass membrane protein</topology>
    </subcellularLocation>
</comment>
<feature type="domain" description="MrpA C-terminal/MbhD" evidence="7">
    <location>
        <begin position="11"/>
        <end position="75"/>
    </location>
</feature>
<keyword evidence="2" id="KW-1003">Cell membrane</keyword>
<sequence>MQIIEILVGITLLVFAFLAIESKKIINSVIYLSILSMLSVVSFIFMKAPDVAITEAVIGSGLVTAVFIFTLFSIKKVGDKK</sequence>
<comment type="caution">
    <text evidence="8">The sequence shown here is derived from an EMBL/GenBank/DDBJ whole genome shotgun (WGS) entry which is preliminary data.</text>
</comment>
<feature type="transmembrane region" description="Helical" evidence="6">
    <location>
        <begin position="52"/>
        <end position="74"/>
    </location>
</feature>
<dbReference type="InterPro" id="IPR042106">
    <property type="entry name" value="Nuo/plastoQ_OxRdtase_6_NuoJ"/>
</dbReference>
<evidence type="ECO:0000313" key="9">
    <source>
        <dbReference type="Proteomes" id="UP000184334"/>
    </source>
</evidence>
<dbReference type="InterPro" id="IPR025383">
    <property type="entry name" value="MrpA_C/MbhD"/>
</dbReference>
<dbReference type="GO" id="GO:0005886">
    <property type="term" value="C:plasma membrane"/>
    <property type="evidence" value="ECO:0007669"/>
    <property type="project" value="UniProtKB-SubCell"/>
</dbReference>
<keyword evidence="4 6" id="KW-1133">Transmembrane helix</keyword>
<dbReference type="EMBL" id="FQUI01000014">
    <property type="protein sequence ID" value="SHE76951.1"/>
    <property type="molecule type" value="Genomic_DNA"/>
</dbReference>
<feature type="transmembrane region" description="Helical" evidence="6">
    <location>
        <begin position="29"/>
        <end position="46"/>
    </location>
</feature>
<keyword evidence="3 6" id="KW-0812">Transmembrane</keyword>
<dbReference type="Proteomes" id="UP000184334">
    <property type="component" value="Unassembled WGS sequence"/>
</dbReference>
<gene>
    <name evidence="8" type="ORF">SAMN02745164_01112</name>
</gene>
<accession>A0A1M4W6Q5</accession>
<organism evidence="8 9">
    <name type="scientific">Marinitoga hydrogenitolerans (strain DSM 16785 / JCM 12826 / AT1271)</name>
    <dbReference type="NCBI Taxonomy" id="1122195"/>
    <lineage>
        <taxon>Bacteria</taxon>
        <taxon>Thermotogati</taxon>
        <taxon>Thermotogota</taxon>
        <taxon>Thermotogae</taxon>
        <taxon>Petrotogales</taxon>
        <taxon>Petrotogaceae</taxon>
        <taxon>Marinitoga</taxon>
    </lineage>
</organism>
<dbReference type="RefSeq" id="WP_072864293.1">
    <property type="nucleotide sequence ID" value="NZ_FQUI01000014.1"/>
</dbReference>
<evidence type="ECO:0000256" key="1">
    <source>
        <dbReference type="ARBA" id="ARBA00004651"/>
    </source>
</evidence>
<evidence type="ECO:0000256" key="2">
    <source>
        <dbReference type="ARBA" id="ARBA00022475"/>
    </source>
</evidence>
<dbReference type="OrthoDB" id="7875411at2"/>
<feature type="transmembrane region" description="Helical" evidence="6">
    <location>
        <begin position="6"/>
        <end position="22"/>
    </location>
</feature>
<evidence type="ECO:0000259" key="7">
    <source>
        <dbReference type="Pfam" id="PF13244"/>
    </source>
</evidence>
<keyword evidence="5 6" id="KW-0472">Membrane</keyword>
<evidence type="ECO:0000313" key="8">
    <source>
        <dbReference type="EMBL" id="SHE76951.1"/>
    </source>
</evidence>
<dbReference type="Gene3D" id="1.20.120.1200">
    <property type="entry name" value="NADH-ubiquinone/plastoquinone oxidoreductase chain 6, subunit NuoJ"/>
    <property type="match status" value="1"/>
</dbReference>
<proteinExistence type="predicted"/>
<dbReference type="AlphaFoldDB" id="A0A1M4W6Q5"/>
<protein>
    <submittedName>
        <fullName evidence="8">Membrane bound protein complex subunit mbxD</fullName>
    </submittedName>
</protein>
<keyword evidence="9" id="KW-1185">Reference proteome</keyword>
<evidence type="ECO:0000256" key="4">
    <source>
        <dbReference type="ARBA" id="ARBA00022989"/>
    </source>
</evidence>
<dbReference type="STRING" id="1122195.SAMN02745164_01112"/>
<evidence type="ECO:0000256" key="5">
    <source>
        <dbReference type="ARBA" id="ARBA00023136"/>
    </source>
</evidence>
<reference evidence="8" key="1">
    <citation type="submission" date="2016-11" db="EMBL/GenBank/DDBJ databases">
        <authorList>
            <person name="Varghese N."/>
            <person name="Submissions S."/>
        </authorList>
    </citation>
    <scope>NUCLEOTIDE SEQUENCE [LARGE SCALE GENOMIC DNA]</scope>
    <source>
        <strain evidence="8">DSM 16785</strain>
    </source>
</reference>